<feature type="domain" description="T-SNARE coiled-coil homology" evidence="8">
    <location>
        <begin position="586"/>
        <end position="648"/>
    </location>
</feature>
<dbReference type="CDD" id="cd06225">
    <property type="entry name" value="HAMP"/>
    <property type="match status" value="1"/>
</dbReference>
<dbReference type="SMART" id="SM00283">
    <property type="entry name" value="MA"/>
    <property type="match status" value="1"/>
</dbReference>
<feature type="domain" description="Methyl-accepting transducer" evidence="7">
    <location>
        <begin position="434"/>
        <end position="656"/>
    </location>
</feature>
<gene>
    <name evidence="10" type="ORF">SAMN05421720_11918</name>
</gene>
<evidence type="ECO:0000256" key="2">
    <source>
        <dbReference type="ARBA" id="ARBA00022519"/>
    </source>
</evidence>
<evidence type="ECO:0000313" key="10">
    <source>
        <dbReference type="EMBL" id="SDE97338.1"/>
    </source>
</evidence>
<evidence type="ECO:0000256" key="6">
    <source>
        <dbReference type="SAM" id="Phobius"/>
    </source>
</evidence>
<keyword evidence="6" id="KW-1133">Transmembrane helix</keyword>
<protein>
    <submittedName>
        <fullName evidence="10">Methyl-accepting chemotaxis protein</fullName>
    </submittedName>
</protein>
<keyword evidence="6" id="KW-0472">Membrane</keyword>
<evidence type="ECO:0000259" key="9">
    <source>
        <dbReference type="PROSITE" id="PS50885"/>
    </source>
</evidence>
<keyword evidence="3 5" id="KW-0807">Transducer</keyword>
<evidence type="ECO:0000256" key="3">
    <source>
        <dbReference type="ARBA" id="ARBA00023224"/>
    </source>
</evidence>
<evidence type="ECO:0000259" key="7">
    <source>
        <dbReference type="PROSITE" id="PS50111"/>
    </source>
</evidence>
<reference evidence="10 11" key="1">
    <citation type="submission" date="2016-10" db="EMBL/GenBank/DDBJ databases">
        <authorList>
            <person name="de Groot N.N."/>
        </authorList>
    </citation>
    <scope>NUCLEOTIDE SEQUENCE [LARGE SCALE GENOMIC DNA]</scope>
    <source>
        <strain evidence="10 11">ATCC 700224</strain>
    </source>
</reference>
<evidence type="ECO:0000256" key="1">
    <source>
        <dbReference type="ARBA" id="ARBA00004429"/>
    </source>
</evidence>
<evidence type="ECO:0000256" key="4">
    <source>
        <dbReference type="ARBA" id="ARBA00029447"/>
    </source>
</evidence>
<dbReference type="Pfam" id="PF00672">
    <property type="entry name" value="HAMP"/>
    <property type="match status" value="1"/>
</dbReference>
<comment type="similarity">
    <text evidence="4">Belongs to the methyl-accepting chemotaxis (MCP) protein family.</text>
</comment>
<comment type="subcellular location">
    <subcellularLocation>
        <location evidence="1">Cell inner membrane</location>
        <topology evidence="1">Multi-pass membrane protein</topology>
    </subcellularLocation>
</comment>
<dbReference type="PROSITE" id="PS50885">
    <property type="entry name" value="HAMP"/>
    <property type="match status" value="1"/>
</dbReference>
<dbReference type="InterPro" id="IPR004089">
    <property type="entry name" value="MCPsignal_dom"/>
</dbReference>
<dbReference type="Pfam" id="PF00015">
    <property type="entry name" value="MCPsignal"/>
    <property type="match status" value="1"/>
</dbReference>
<sequence length="791" mass="83857">MVRFSLKMRMSLITVGMVLASLTLASGTALVFTRAALHDNALEVSRQSAETGVTTIDHILGEALTVARGNAMAQETLRAANQTERALYDALMRDLLTGHPDLLGVWSGWEPNALDGQDAAFAGTEGHDASGRYMSYWYRDAGRIDRTVLLDYETPGVGDYYLRPRDDNREVVLEPYFYPIAGEDTLITSLALPIRHKGAVVGVAGVDISLGALQKQLSTLRPMETGWVTLITDQGTIVADRNPAMLGKNAADAGYGDDALATITHAQPFENENATALDGTPLLRVVLPVSLGETDSTWAVVTNIPRATALAAVNEITWTLIVLALIVAAVSVALSWFFALRISTPIVSITDIMKRLASGDLTVTVPDTHRKDEIGAMAAAVEVFRENSKKIEGMQSEQEAAHRRNARRVQTEMFALTNALEQEVHSAIDIVHRQSTTMQKVANDMAQAVKHTEMGAEAASAASQASSSSVDAVAAAAEEMAASISEISRQVVGATQIANRASQQAEGTNAHIEGLADVANKIGEVVNLISDIAKQTNLLALNATIEAARAGDAGKGFAVVANEVKTLANQTAKATEDIATQIGDMQAATRDAVDAIKGIVAVIGEINEITVTVSSAVEEQTAATGEISENAQHAAESTQNASDNIAAVTSNAVDTGQHAGAVQQAAGDVLERVQAMQRSLERIIRAGSAEDREANALHTVNIAVTVDMGTGTLQAGLLQDAALSGVGTLDRSISGERGQTFLMDIPDVGRLNGIIVATTAQATHIRLDMTDSEARTFKSFVDRRLHKSTKM</sequence>
<organism evidence="10 11">
    <name type="scientific">Rhodospira trueperi</name>
    <dbReference type="NCBI Taxonomy" id="69960"/>
    <lineage>
        <taxon>Bacteria</taxon>
        <taxon>Pseudomonadati</taxon>
        <taxon>Pseudomonadota</taxon>
        <taxon>Alphaproteobacteria</taxon>
        <taxon>Rhodospirillales</taxon>
        <taxon>Rhodospirillaceae</taxon>
        <taxon>Rhodospira</taxon>
    </lineage>
</organism>
<dbReference type="Gene3D" id="3.30.450.20">
    <property type="entry name" value="PAS domain"/>
    <property type="match status" value="2"/>
</dbReference>
<dbReference type="Pfam" id="PF22673">
    <property type="entry name" value="MCP-like_PDC_1"/>
    <property type="match status" value="1"/>
</dbReference>
<dbReference type="PANTHER" id="PTHR32089">
    <property type="entry name" value="METHYL-ACCEPTING CHEMOTAXIS PROTEIN MCPB"/>
    <property type="match status" value="1"/>
</dbReference>
<proteinExistence type="inferred from homology"/>
<dbReference type="GO" id="GO:0007165">
    <property type="term" value="P:signal transduction"/>
    <property type="evidence" value="ECO:0007669"/>
    <property type="project" value="UniProtKB-KW"/>
</dbReference>
<feature type="transmembrane region" description="Helical" evidence="6">
    <location>
        <begin position="316"/>
        <end position="339"/>
    </location>
</feature>
<dbReference type="PROSITE" id="PS50192">
    <property type="entry name" value="T_SNARE"/>
    <property type="match status" value="1"/>
</dbReference>
<dbReference type="STRING" id="69960.SAMN05421720_11918"/>
<dbReference type="Proteomes" id="UP000199412">
    <property type="component" value="Unassembled WGS sequence"/>
</dbReference>
<keyword evidence="2" id="KW-0997">Cell inner membrane</keyword>
<dbReference type="PANTHER" id="PTHR32089:SF112">
    <property type="entry name" value="LYSOZYME-LIKE PROTEIN-RELATED"/>
    <property type="match status" value="1"/>
</dbReference>
<dbReference type="Gene3D" id="1.10.287.950">
    <property type="entry name" value="Methyl-accepting chemotaxis protein"/>
    <property type="match status" value="1"/>
</dbReference>
<feature type="domain" description="HAMP" evidence="9">
    <location>
        <begin position="340"/>
        <end position="393"/>
    </location>
</feature>
<dbReference type="GO" id="GO:0005886">
    <property type="term" value="C:plasma membrane"/>
    <property type="evidence" value="ECO:0007669"/>
    <property type="project" value="UniProtKB-SubCell"/>
</dbReference>
<evidence type="ECO:0000313" key="11">
    <source>
        <dbReference type="Proteomes" id="UP000199412"/>
    </source>
</evidence>
<dbReference type="SUPFAM" id="SSF58104">
    <property type="entry name" value="Methyl-accepting chemotaxis protein (MCP) signaling domain"/>
    <property type="match status" value="1"/>
</dbReference>
<accession>A0A1G7HA87</accession>
<dbReference type="InterPro" id="IPR003660">
    <property type="entry name" value="HAMP_dom"/>
</dbReference>
<dbReference type="CDD" id="cd12913">
    <property type="entry name" value="PDC1_MCP_like"/>
    <property type="match status" value="1"/>
</dbReference>
<name>A0A1G7HA87_9PROT</name>
<dbReference type="Gene3D" id="6.10.340.10">
    <property type="match status" value="1"/>
</dbReference>
<dbReference type="AlphaFoldDB" id="A0A1G7HA87"/>
<keyword evidence="6" id="KW-0812">Transmembrane</keyword>
<dbReference type="SMART" id="SM00304">
    <property type="entry name" value="HAMP"/>
    <property type="match status" value="1"/>
</dbReference>
<dbReference type="EMBL" id="FNAP01000019">
    <property type="protein sequence ID" value="SDE97338.1"/>
    <property type="molecule type" value="Genomic_DNA"/>
</dbReference>
<keyword evidence="2" id="KW-1003">Cell membrane</keyword>
<dbReference type="PROSITE" id="PS50111">
    <property type="entry name" value="CHEMOTAXIS_TRANSDUC_2"/>
    <property type="match status" value="1"/>
</dbReference>
<evidence type="ECO:0000256" key="5">
    <source>
        <dbReference type="PROSITE-ProRule" id="PRU00284"/>
    </source>
</evidence>
<dbReference type="InterPro" id="IPR000727">
    <property type="entry name" value="T_SNARE_dom"/>
</dbReference>
<evidence type="ECO:0000259" key="8">
    <source>
        <dbReference type="PROSITE" id="PS50192"/>
    </source>
</evidence>
<keyword evidence="11" id="KW-1185">Reference proteome</keyword>